<name>A0A2M8QGK7_9CHLR</name>
<dbReference type="Pfam" id="PF01551">
    <property type="entry name" value="Peptidase_M23"/>
    <property type="match status" value="1"/>
</dbReference>
<dbReference type="InterPro" id="IPR036779">
    <property type="entry name" value="LysM_dom_sf"/>
</dbReference>
<gene>
    <name evidence="3" type="ORF">CUN48_00940</name>
</gene>
<reference evidence="3 4" key="1">
    <citation type="submission" date="2017-11" db="EMBL/GenBank/DDBJ databases">
        <title>Evolution of Phototrophy in the Chloroflexi Phylum Driven by Horizontal Gene Transfer.</title>
        <authorList>
            <person name="Ward L.M."/>
            <person name="Hemp J."/>
            <person name="Shih P.M."/>
            <person name="Mcglynn S.E."/>
            <person name="Fischer W."/>
        </authorList>
    </citation>
    <scope>NUCLEOTIDE SEQUENCE [LARGE SCALE GENOMIC DNA]</scope>
    <source>
        <strain evidence="3">JP3_7</strain>
    </source>
</reference>
<keyword evidence="1" id="KW-0812">Transmembrane</keyword>
<sequence>MDLERNNEVIGRRRFIARTQRLVRLAHQRATRTVSNSRALLRSEDARWRVLIVVGRFTAHSAIVCVLVLAVILAGLGAGAAGRSGAAAIAVPTPSGAAQGRGRSPTILTGGSILAAPGGLFSPLPAVGAANQDSSLIVRNLVFVAAKPAESRTGIITYTVKPGDNVETIAQRFGLLPTTIVWSNREIEENPDMLRVGQVLNILPVDGILYTVEANDTLSSIAERFKAKVDDILNSPLNGLANGANLLPGMRIVVPGGVKPFVPRVVQVDARRAPASDSAYAGPAPRFTAGGAFAWPTRGYISQGFRYYHRGIDIANAIGIPIYASDGGYVTYAGWSNVGYGYMVQIDHGNGFSTLYAHLSQWYVDPGQAVSRGQIIGAMGSTGNSTGPHLHFEIRYGGAPQNPLVYLP</sequence>
<feature type="domain" description="LysM" evidence="2">
    <location>
        <begin position="156"/>
        <end position="202"/>
    </location>
</feature>
<dbReference type="InterPro" id="IPR050570">
    <property type="entry name" value="Cell_wall_metabolism_enzyme"/>
</dbReference>
<dbReference type="SUPFAM" id="SSF54106">
    <property type="entry name" value="LysM domain"/>
    <property type="match status" value="2"/>
</dbReference>
<dbReference type="Gene3D" id="3.10.350.10">
    <property type="entry name" value="LysM domain"/>
    <property type="match status" value="2"/>
</dbReference>
<dbReference type="EMBL" id="PGTN01000003">
    <property type="protein sequence ID" value="PJF48955.1"/>
    <property type="molecule type" value="Genomic_DNA"/>
</dbReference>
<dbReference type="CDD" id="cd00118">
    <property type="entry name" value="LysM"/>
    <property type="match status" value="2"/>
</dbReference>
<comment type="caution">
    <text evidence="3">The sequence shown here is derived from an EMBL/GenBank/DDBJ whole genome shotgun (WGS) entry which is preliminary data.</text>
</comment>
<dbReference type="PANTHER" id="PTHR21666:SF270">
    <property type="entry name" value="MUREIN HYDROLASE ACTIVATOR ENVC"/>
    <property type="match status" value="1"/>
</dbReference>
<dbReference type="InterPro" id="IPR011055">
    <property type="entry name" value="Dup_hybrid_motif"/>
</dbReference>
<evidence type="ECO:0000313" key="3">
    <source>
        <dbReference type="EMBL" id="PJF48955.1"/>
    </source>
</evidence>
<dbReference type="Proteomes" id="UP000230790">
    <property type="component" value="Unassembled WGS sequence"/>
</dbReference>
<keyword evidence="1" id="KW-0472">Membrane</keyword>
<evidence type="ECO:0000256" key="1">
    <source>
        <dbReference type="SAM" id="Phobius"/>
    </source>
</evidence>
<dbReference type="PANTHER" id="PTHR21666">
    <property type="entry name" value="PEPTIDASE-RELATED"/>
    <property type="match status" value="1"/>
</dbReference>
<accession>A0A2M8QGK7</accession>
<evidence type="ECO:0000313" key="4">
    <source>
        <dbReference type="Proteomes" id="UP000230790"/>
    </source>
</evidence>
<organism evidence="3 4">
    <name type="scientific">Candidatus Thermofonsia Clade 3 bacterium</name>
    <dbReference type="NCBI Taxonomy" id="2364212"/>
    <lineage>
        <taxon>Bacteria</taxon>
        <taxon>Bacillati</taxon>
        <taxon>Chloroflexota</taxon>
        <taxon>Candidatus Thermofontia</taxon>
        <taxon>Candidatus Thermofonsia Clade 3</taxon>
    </lineage>
</organism>
<protein>
    <recommendedName>
        <fullName evidence="2">LysM domain-containing protein</fullName>
    </recommendedName>
</protein>
<feature type="transmembrane region" description="Helical" evidence="1">
    <location>
        <begin position="50"/>
        <end position="76"/>
    </location>
</feature>
<proteinExistence type="predicted"/>
<dbReference type="InterPro" id="IPR016047">
    <property type="entry name" value="M23ase_b-sheet_dom"/>
</dbReference>
<dbReference type="CDD" id="cd12797">
    <property type="entry name" value="M23_peptidase"/>
    <property type="match status" value="1"/>
</dbReference>
<dbReference type="Gene3D" id="2.70.70.10">
    <property type="entry name" value="Glucose Permease (Domain IIA)"/>
    <property type="match status" value="1"/>
</dbReference>
<feature type="domain" description="LysM" evidence="2">
    <location>
        <begin position="208"/>
        <end position="254"/>
    </location>
</feature>
<evidence type="ECO:0000259" key="2">
    <source>
        <dbReference type="PROSITE" id="PS51782"/>
    </source>
</evidence>
<dbReference type="PROSITE" id="PS51782">
    <property type="entry name" value="LYSM"/>
    <property type="match status" value="2"/>
</dbReference>
<dbReference type="SUPFAM" id="SSF51261">
    <property type="entry name" value="Duplicated hybrid motif"/>
    <property type="match status" value="1"/>
</dbReference>
<dbReference type="GO" id="GO:0004222">
    <property type="term" value="F:metalloendopeptidase activity"/>
    <property type="evidence" value="ECO:0007669"/>
    <property type="project" value="TreeGrafter"/>
</dbReference>
<dbReference type="InterPro" id="IPR018392">
    <property type="entry name" value="LysM"/>
</dbReference>
<dbReference type="AlphaFoldDB" id="A0A2M8QGK7"/>
<keyword evidence="1" id="KW-1133">Transmembrane helix</keyword>
<dbReference type="Pfam" id="PF01476">
    <property type="entry name" value="LysM"/>
    <property type="match status" value="2"/>
</dbReference>
<dbReference type="SMART" id="SM00257">
    <property type="entry name" value="LysM"/>
    <property type="match status" value="2"/>
</dbReference>